<protein>
    <submittedName>
        <fullName evidence="1">Uncharacterized protein</fullName>
    </submittedName>
</protein>
<dbReference type="AlphaFoldDB" id="A0A0F8WHE9"/>
<evidence type="ECO:0000313" key="1">
    <source>
        <dbReference type="EMBL" id="KKK47600.1"/>
    </source>
</evidence>
<name>A0A0F8WHE9_9ZZZZ</name>
<accession>A0A0F8WHE9</accession>
<feature type="non-terminal residue" evidence="1">
    <location>
        <position position="179"/>
    </location>
</feature>
<comment type="caution">
    <text evidence="1">The sequence shown here is derived from an EMBL/GenBank/DDBJ whole genome shotgun (WGS) entry which is preliminary data.</text>
</comment>
<gene>
    <name evidence="1" type="ORF">LCGC14_3153550</name>
</gene>
<dbReference type="EMBL" id="LAZR01069496">
    <property type="protein sequence ID" value="KKK47600.1"/>
    <property type="molecule type" value="Genomic_DNA"/>
</dbReference>
<proteinExistence type="predicted"/>
<reference evidence="1" key="1">
    <citation type="journal article" date="2015" name="Nature">
        <title>Complex archaea that bridge the gap between prokaryotes and eukaryotes.</title>
        <authorList>
            <person name="Spang A."/>
            <person name="Saw J.H."/>
            <person name="Jorgensen S.L."/>
            <person name="Zaremba-Niedzwiedzka K."/>
            <person name="Martijn J."/>
            <person name="Lind A.E."/>
            <person name="van Eijk R."/>
            <person name="Schleper C."/>
            <person name="Guy L."/>
            <person name="Ettema T.J."/>
        </authorList>
    </citation>
    <scope>NUCLEOTIDE SEQUENCE</scope>
</reference>
<sequence>MNNSIVQRLIRLKPEWNYDAADMYGVLDGINCFDCNKKITFWEAIYTTKDSAGIGKLVYCCQKCWKDSYGETTDKIDAKSYIKPSHTPVCFRGAQFLQAFYEFTSETEAFYTKNSDDIDQEEDDDAPIWGFLEVALEFEEAIVKYRRQQIAYEGYGTHRTSQDRLSGFHRPVVTTPVIQ</sequence>
<organism evidence="1">
    <name type="scientific">marine sediment metagenome</name>
    <dbReference type="NCBI Taxonomy" id="412755"/>
    <lineage>
        <taxon>unclassified sequences</taxon>
        <taxon>metagenomes</taxon>
        <taxon>ecological metagenomes</taxon>
    </lineage>
</organism>